<evidence type="ECO:0000256" key="2">
    <source>
        <dbReference type="ARBA" id="ARBA00022801"/>
    </source>
</evidence>
<protein>
    <submittedName>
        <fullName evidence="4">DNA mismatch repair protein MutT</fullName>
    </submittedName>
</protein>
<sequence length="126" mass="14159">MVLIEDQKVVLIKRVREGSVYYVFPGGGIEEGETPEEATKREALEELGVEVRVGECLEKLIFNDGTQYFFLSEIVSGTIGSGKGEEYTDSSRNRGTYEPMWVDIARLPFLNVKPKEIALKVQSLIK</sequence>
<dbReference type="Gene3D" id="3.90.79.10">
    <property type="entry name" value="Nucleoside Triphosphate Pyrophosphohydrolase"/>
    <property type="match status" value="1"/>
</dbReference>
<dbReference type="CDD" id="cd04669">
    <property type="entry name" value="NUDIX_Hydrolase"/>
    <property type="match status" value="1"/>
</dbReference>
<evidence type="ECO:0000313" key="5">
    <source>
        <dbReference type="Proteomes" id="UP000321440"/>
    </source>
</evidence>
<dbReference type="PROSITE" id="PS51462">
    <property type="entry name" value="NUDIX"/>
    <property type="match status" value="1"/>
</dbReference>
<proteinExistence type="predicted"/>
<dbReference type="PANTHER" id="PTHR43046:SF14">
    <property type="entry name" value="MUTT_NUDIX FAMILY PROTEIN"/>
    <property type="match status" value="1"/>
</dbReference>
<dbReference type="Pfam" id="PF00293">
    <property type="entry name" value="NUDIX"/>
    <property type="match status" value="1"/>
</dbReference>
<evidence type="ECO:0000313" key="4">
    <source>
        <dbReference type="EMBL" id="GEN45388.1"/>
    </source>
</evidence>
<feature type="domain" description="Nudix hydrolase" evidence="3">
    <location>
        <begin position="1"/>
        <end position="125"/>
    </location>
</feature>
<dbReference type="AlphaFoldDB" id="A0A511W4X4"/>
<dbReference type="InterPro" id="IPR000086">
    <property type="entry name" value="NUDIX_hydrolase_dom"/>
</dbReference>
<dbReference type="GO" id="GO:0016787">
    <property type="term" value="F:hydrolase activity"/>
    <property type="evidence" value="ECO:0007669"/>
    <property type="project" value="UniProtKB-KW"/>
</dbReference>
<dbReference type="EMBL" id="BJYA01000004">
    <property type="protein sequence ID" value="GEN45388.1"/>
    <property type="molecule type" value="Genomic_DNA"/>
</dbReference>
<keyword evidence="5" id="KW-1185">Reference proteome</keyword>
<dbReference type="Proteomes" id="UP000321440">
    <property type="component" value="Unassembled WGS sequence"/>
</dbReference>
<name>A0A511W4X4_9BACI</name>
<dbReference type="InterPro" id="IPR020476">
    <property type="entry name" value="Nudix_hydrolase"/>
</dbReference>
<keyword evidence="2" id="KW-0378">Hydrolase</keyword>
<reference evidence="4 5" key="1">
    <citation type="submission" date="2019-07" db="EMBL/GenBank/DDBJ databases">
        <title>Whole genome shotgun sequence of Alkalibacillus haloalkaliphilus NBRC 103110.</title>
        <authorList>
            <person name="Hosoyama A."/>
            <person name="Uohara A."/>
            <person name="Ohji S."/>
            <person name="Ichikawa N."/>
        </authorList>
    </citation>
    <scope>NUCLEOTIDE SEQUENCE [LARGE SCALE GENOMIC DNA]</scope>
    <source>
        <strain evidence="4 5">NBRC 103110</strain>
    </source>
</reference>
<dbReference type="PANTHER" id="PTHR43046">
    <property type="entry name" value="GDP-MANNOSE MANNOSYL HYDROLASE"/>
    <property type="match status" value="1"/>
</dbReference>
<gene>
    <name evidence="4" type="ORF">AHA02nite_11640</name>
</gene>
<evidence type="ECO:0000259" key="3">
    <source>
        <dbReference type="PROSITE" id="PS51462"/>
    </source>
</evidence>
<dbReference type="SUPFAM" id="SSF55811">
    <property type="entry name" value="Nudix"/>
    <property type="match status" value="1"/>
</dbReference>
<evidence type="ECO:0000256" key="1">
    <source>
        <dbReference type="ARBA" id="ARBA00001946"/>
    </source>
</evidence>
<accession>A0A511W4X4</accession>
<dbReference type="OrthoDB" id="511483at2"/>
<dbReference type="PRINTS" id="PR00502">
    <property type="entry name" value="NUDIXFAMILY"/>
</dbReference>
<comment type="cofactor">
    <cofactor evidence="1">
        <name>Mg(2+)</name>
        <dbReference type="ChEBI" id="CHEBI:18420"/>
    </cofactor>
</comment>
<comment type="caution">
    <text evidence="4">The sequence shown here is derived from an EMBL/GenBank/DDBJ whole genome shotgun (WGS) entry which is preliminary data.</text>
</comment>
<dbReference type="InterPro" id="IPR015797">
    <property type="entry name" value="NUDIX_hydrolase-like_dom_sf"/>
</dbReference>
<organism evidence="4 5">
    <name type="scientific">Alkalibacillus haloalkaliphilus</name>
    <dbReference type="NCBI Taxonomy" id="94136"/>
    <lineage>
        <taxon>Bacteria</taxon>
        <taxon>Bacillati</taxon>
        <taxon>Bacillota</taxon>
        <taxon>Bacilli</taxon>
        <taxon>Bacillales</taxon>
        <taxon>Bacillaceae</taxon>
        <taxon>Alkalibacillus</taxon>
    </lineage>
</organism>